<protein>
    <recommendedName>
        <fullName evidence="5">2-dehydropantoate 2-reductase</fullName>
        <ecNumber evidence="4">1.1.1.169</ecNumber>
    </recommendedName>
    <alternativeName>
        <fullName evidence="9">Ketopantoate reductase</fullName>
    </alternativeName>
</protein>
<dbReference type="Pfam" id="PF08546">
    <property type="entry name" value="ApbA_C"/>
    <property type="match status" value="1"/>
</dbReference>
<dbReference type="SUPFAM" id="SSF51735">
    <property type="entry name" value="NAD(P)-binding Rossmann-fold domains"/>
    <property type="match status" value="1"/>
</dbReference>
<dbReference type="NCBIfam" id="NF005089">
    <property type="entry name" value="PRK06522.1-4"/>
    <property type="match status" value="1"/>
</dbReference>
<accession>A0A081RI73</accession>
<dbReference type="InterPro" id="IPR008927">
    <property type="entry name" value="6-PGluconate_DH-like_C_sf"/>
</dbReference>
<dbReference type="InterPro" id="IPR013752">
    <property type="entry name" value="KPA_reductase"/>
</dbReference>
<evidence type="ECO:0000256" key="4">
    <source>
        <dbReference type="ARBA" id="ARBA00013014"/>
    </source>
</evidence>
<dbReference type="Proteomes" id="UP000028411">
    <property type="component" value="Unassembled WGS sequence"/>
</dbReference>
<evidence type="ECO:0000259" key="12">
    <source>
        <dbReference type="Pfam" id="PF08546"/>
    </source>
</evidence>
<reference evidence="13 14" key="1">
    <citation type="submission" date="2014-02" db="EMBL/GenBank/DDBJ databases">
        <title>Whole genome sequence of Sphingobium chlorophenolicum NBRC 16172.</title>
        <authorList>
            <person name="Gan H.M."/>
            <person name="Gan H.Y."/>
            <person name="Chew T.H."/>
            <person name="Savka M.A."/>
        </authorList>
    </citation>
    <scope>NUCLEOTIDE SEQUENCE [LARGE SCALE GENOMIC DNA]</scope>
    <source>
        <strain evidence="13 14">NBRC 16172</strain>
    </source>
</reference>
<dbReference type="InterPro" id="IPR051402">
    <property type="entry name" value="KPR-Related"/>
</dbReference>
<dbReference type="InterPro" id="IPR013328">
    <property type="entry name" value="6PGD_dom2"/>
</dbReference>
<comment type="catalytic activity">
    <reaction evidence="10">
        <text>(R)-pantoate + NADP(+) = 2-dehydropantoate + NADPH + H(+)</text>
        <dbReference type="Rhea" id="RHEA:16233"/>
        <dbReference type="ChEBI" id="CHEBI:11561"/>
        <dbReference type="ChEBI" id="CHEBI:15378"/>
        <dbReference type="ChEBI" id="CHEBI:15980"/>
        <dbReference type="ChEBI" id="CHEBI:57783"/>
        <dbReference type="ChEBI" id="CHEBI:58349"/>
        <dbReference type="EC" id="1.1.1.169"/>
    </reaction>
</comment>
<dbReference type="Gene3D" id="1.10.1040.10">
    <property type="entry name" value="N-(1-d-carboxylethyl)-l-norvaline Dehydrogenase, domain 2"/>
    <property type="match status" value="1"/>
</dbReference>
<dbReference type="eggNOG" id="COG1893">
    <property type="taxonomic scope" value="Bacteria"/>
</dbReference>
<evidence type="ECO:0000256" key="9">
    <source>
        <dbReference type="ARBA" id="ARBA00032024"/>
    </source>
</evidence>
<dbReference type="InterPro" id="IPR013332">
    <property type="entry name" value="KPR_N"/>
</dbReference>
<evidence type="ECO:0000256" key="1">
    <source>
        <dbReference type="ARBA" id="ARBA00002919"/>
    </source>
</evidence>
<dbReference type="Gene3D" id="3.40.50.720">
    <property type="entry name" value="NAD(P)-binding Rossmann-like Domain"/>
    <property type="match status" value="1"/>
</dbReference>
<evidence type="ECO:0000313" key="13">
    <source>
        <dbReference type="EMBL" id="KEQ54896.1"/>
    </source>
</evidence>
<evidence type="ECO:0000256" key="2">
    <source>
        <dbReference type="ARBA" id="ARBA00004994"/>
    </source>
</evidence>
<evidence type="ECO:0000313" key="14">
    <source>
        <dbReference type="Proteomes" id="UP000028411"/>
    </source>
</evidence>
<comment type="pathway">
    <text evidence="2">Cofactor biosynthesis; (R)-pantothenate biosynthesis; (R)-pantoate from 3-methyl-2-oxobutanoate: step 2/2.</text>
</comment>
<comment type="similarity">
    <text evidence="3">Belongs to the ketopantoate reductase family.</text>
</comment>
<dbReference type="GO" id="GO:0005737">
    <property type="term" value="C:cytoplasm"/>
    <property type="evidence" value="ECO:0007669"/>
    <property type="project" value="TreeGrafter"/>
</dbReference>
<keyword evidence="6" id="KW-0566">Pantothenate biosynthesis</keyword>
<dbReference type="EC" id="1.1.1.169" evidence="4"/>
<dbReference type="EMBL" id="JFHR01000006">
    <property type="protein sequence ID" value="KEQ54896.1"/>
    <property type="molecule type" value="Genomic_DNA"/>
</dbReference>
<dbReference type="AlphaFoldDB" id="A0A081RI73"/>
<dbReference type="GO" id="GO:0015940">
    <property type="term" value="P:pantothenate biosynthetic process"/>
    <property type="evidence" value="ECO:0007669"/>
    <property type="project" value="UniProtKB-UniPathway"/>
</dbReference>
<keyword evidence="8 13" id="KW-0560">Oxidoreductase</keyword>
<dbReference type="GO" id="GO:0008677">
    <property type="term" value="F:2-dehydropantoate 2-reductase activity"/>
    <property type="evidence" value="ECO:0007669"/>
    <property type="project" value="UniProtKB-EC"/>
</dbReference>
<name>A0A081RI73_SPHCR</name>
<gene>
    <name evidence="13" type="ORF">BV95_00808</name>
</gene>
<dbReference type="SUPFAM" id="SSF48179">
    <property type="entry name" value="6-phosphogluconate dehydrogenase C-terminal domain-like"/>
    <property type="match status" value="1"/>
</dbReference>
<evidence type="ECO:0000256" key="8">
    <source>
        <dbReference type="ARBA" id="ARBA00023002"/>
    </source>
</evidence>
<comment type="function">
    <text evidence="1">Catalyzes the NADPH-dependent reduction of ketopantoate into pantoic acid.</text>
</comment>
<proteinExistence type="inferred from homology"/>
<evidence type="ECO:0000256" key="3">
    <source>
        <dbReference type="ARBA" id="ARBA00007870"/>
    </source>
</evidence>
<evidence type="ECO:0000259" key="11">
    <source>
        <dbReference type="Pfam" id="PF02558"/>
    </source>
</evidence>
<dbReference type="PATRIC" id="fig|46429.4.peg.779"/>
<dbReference type="PANTHER" id="PTHR21708">
    <property type="entry name" value="PROBABLE 2-DEHYDROPANTOATE 2-REDUCTASE"/>
    <property type="match status" value="1"/>
</dbReference>
<organism evidence="13 14">
    <name type="scientific">Sphingobium chlorophenolicum</name>
    <dbReference type="NCBI Taxonomy" id="46429"/>
    <lineage>
        <taxon>Bacteria</taxon>
        <taxon>Pseudomonadati</taxon>
        <taxon>Pseudomonadota</taxon>
        <taxon>Alphaproteobacteria</taxon>
        <taxon>Sphingomonadales</taxon>
        <taxon>Sphingomonadaceae</taxon>
        <taxon>Sphingobium</taxon>
    </lineage>
</organism>
<comment type="caution">
    <text evidence="13">The sequence shown here is derived from an EMBL/GenBank/DDBJ whole genome shotgun (WGS) entry which is preliminary data.</text>
</comment>
<dbReference type="UniPathway" id="UPA00028">
    <property type="reaction ID" value="UER00004"/>
</dbReference>
<feature type="domain" description="Ketopantoate reductase C-terminal" evidence="12">
    <location>
        <begin position="201"/>
        <end position="315"/>
    </location>
</feature>
<dbReference type="InterPro" id="IPR036291">
    <property type="entry name" value="NAD(P)-bd_dom_sf"/>
</dbReference>
<dbReference type="FunFam" id="3.40.50.720:FF:000307">
    <property type="entry name" value="2-dehydropantoate 2-reductase"/>
    <property type="match status" value="1"/>
</dbReference>
<evidence type="ECO:0000256" key="7">
    <source>
        <dbReference type="ARBA" id="ARBA00022857"/>
    </source>
</evidence>
<evidence type="ECO:0000256" key="5">
    <source>
        <dbReference type="ARBA" id="ARBA00019465"/>
    </source>
</evidence>
<dbReference type="Pfam" id="PF02558">
    <property type="entry name" value="ApbA"/>
    <property type="match status" value="1"/>
</dbReference>
<feature type="domain" description="Ketopantoate reductase N-terminal" evidence="11">
    <location>
        <begin position="6"/>
        <end position="159"/>
    </location>
</feature>
<evidence type="ECO:0000256" key="6">
    <source>
        <dbReference type="ARBA" id="ARBA00022655"/>
    </source>
</evidence>
<evidence type="ECO:0000256" key="10">
    <source>
        <dbReference type="ARBA" id="ARBA00048793"/>
    </source>
</evidence>
<sequence>MQPMKIAIYGAGAVGGHFAARLAAAGHDVSVVVRGAALAAIRSKGLTLLTGTDRLNVNVSASDDAAELGPQDLVISTLKSSSLGALAEGVQPLLGPDTPVIFAQNGIPWWYTHGLPPSEKLPRLDWLDPEGQLERHIGIQRTIGGVIFSSNEVLETGVIRNDSPEHNALIIGEPDRSESDRIGRLRQVLSDADLASPPNGDVREMLWRKLLANMTVSVLCMITGQTAREAVEDPIFKDLVPRLIGEAGAIAGAQGYAIPPMPPGYRAPDHKPSLLQDFLLGRALEIDALVRAPIAFARAAGLETPTLDMLGAVAQRLAVNAGLYAPHP</sequence>
<dbReference type="PANTHER" id="PTHR21708:SF45">
    <property type="entry name" value="2-DEHYDROPANTOATE 2-REDUCTASE"/>
    <property type="match status" value="1"/>
</dbReference>
<keyword evidence="7" id="KW-0521">NADP</keyword>